<protein>
    <submittedName>
        <fullName evidence="2">Metalloregulator ArsR/SmtB family transcription factor</fullName>
    </submittedName>
</protein>
<dbReference type="Gene3D" id="1.10.10.10">
    <property type="entry name" value="Winged helix-like DNA-binding domain superfamily/Winged helix DNA-binding domain"/>
    <property type="match status" value="1"/>
</dbReference>
<dbReference type="PRINTS" id="PR00778">
    <property type="entry name" value="HTHARSR"/>
</dbReference>
<dbReference type="Proteomes" id="UP000480684">
    <property type="component" value="Unassembled WGS sequence"/>
</dbReference>
<keyword evidence="3" id="KW-1185">Reference proteome</keyword>
<dbReference type="PANTHER" id="PTHR42912">
    <property type="entry name" value="METHYLTRANSFERASE"/>
    <property type="match status" value="1"/>
</dbReference>
<dbReference type="PANTHER" id="PTHR42912:SF93">
    <property type="entry name" value="N6-ADENOSINE-METHYLTRANSFERASE TMT1A"/>
    <property type="match status" value="1"/>
</dbReference>
<dbReference type="Gene3D" id="3.40.50.150">
    <property type="entry name" value="Vaccinia Virus protein VP39"/>
    <property type="match status" value="1"/>
</dbReference>
<dbReference type="GO" id="GO:0003700">
    <property type="term" value="F:DNA-binding transcription factor activity"/>
    <property type="evidence" value="ECO:0007669"/>
    <property type="project" value="InterPro"/>
</dbReference>
<accession>A0A7C9QUL7</accession>
<dbReference type="InterPro" id="IPR011991">
    <property type="entry name" value="ArsR-like_HTH"/>
</dbReference>
<dbReference type="NCBIfam" id="NF033788">
    <property type="entry name" value="HTH_metalloreg"/>
    <property type="match status" value="1"/>
</dbReference>
<dbReference type="InterPro" id="IPR036388">
    <property type="entry name" value="WH-like_DNA-bd_sf"/>
</dbReference>
<organism evidence="2 3">
    <name type="scientific">Magnetospirillum aberrantis SpK</name>
    <dbReference type="NCBI Taxonomy" id="908842"/>
    <lineage>
        <taxon>Bacteria</taxon>
        <taxon>Pseudomonadati</taxon>
        <taxon>Pseudomonadota</taxon>
        <taxon>Alphaproteobacteria</taxon>
        <taxon>Rhodospirillales</taxon>
        <taxon>Rhodospirillaceae</taxon>
        <taxon>Magnetospirillum</taxon>
    </lineage>
</organism>
<dbReference type="PROSITE" id="PS50987">
    <property type="entry name" value="HTH_ARSR_2"/>
    <property type="match status" value="1"/>
</dbReference>
<sequence>MEAVLTGLRAAAEPTRLRLLALLAQGELTVSELTHILGQSQPRVSRHLKLMCEAGLLDRYPEGAWVFYRLAAKGGGAALARALLDLLPAEDPTIALDQERLAMVRVARAAKAQDYFTANAERWDEIRGLNVDDAEVERALVAVFAGRGVRDLVDMGTGTGRVLEVLGPHVERGVGVDLSREMLAVARANLERAGLGHCMVRQGDITQLPLAAASADAVTIHQVLHYATDPAAVVAEAARVLQPGGTLVIVDFAPHQLEVLRDEHAHHRLGFADDEVAGWLRVAGLEPGPVTRLPGQHLTVVLWTATRAAQPNLKGAAA</sequence>
<name>A0A7C9QUL7_9PROT</name>
<dbReference type="SMART" id="SM00418">
    <property type="entry name" value="HTH_ARSR"/>
    <property type="match status" value="1"/>
</dbReference>
<dbReference type="SUPFAM" id="SSF46785">
    <property type="entry name" value="Winged helix' DNA-binding domain"/>
    <property type="match status" value="1"/>
</dbReference>
<dbReference type="GO" id="GO:0008757">
    <property type="term" value="F:S-adenosylmethionine-dependent methyltransferase activity"/>
    <property type="evidence" value="ECO:0007669"/>
    <property type="project" value="InterPro"/>
</dbReference>
<feature type="domain" description="HTH arsR-type" evidence="1">
    <location>
        <begin position="1"/>
        <end position="90"/>
    </location>
</feature>
<dbReference type="Pfam" id="PF01022">
    <property type="entry name" value="HTH_5"/>
    <property type="match status" value="1"/>
</dbReference>
<reference evidence="2 3" key="1">
    <citation type="submission" date="2020-02" db="EMBL/GenBank/DDBJ databases">
        <authorList>
            <person name="Dziuba M."/>
            <person name="Kuznetsov B."/>
            <person name="Mardanov A."/>
            <person name="Ravin N."/>
            <person name="Grouzdev D."/>
        </authorList>
    </citation>
    <scope>NUCLEOTIDE SEQUENCE [LARGE SCALE GENOMIC DNA]</scope>
    <source>
        <strain evidence="2 3">SpK</strain>
    </source>
</reference>
<evidence type="ECO:0000259" key="1">
    <source>
        <dbReference type="PROSITE" id="PS50987"/>
    </source>
</evidence>
<dbReference type="RefSeq" id="WP_163679901.1">
    <property type="nucleotide sequence ID" value="NZ_JAAIYP010000038.1"/>
</dbReference>
<dbReference type="InterPro" id="IPR036390">
    <property type="entry name" value="WH_DNA-bd_sf"/>
</dbReference>
<gene>
    <name evidence="2" type="ORF">G4223_12245</name>
</gene>
<dbReference type="InterPro" id="IPR013216">
    <property type="entry name" value="Methyltransf_11"/>
</dbReference>
<dbReference type="SUPFAM" id="SSF53335">
    <property type="entry name" value="S-adenosyl-L-methionine-dependent methyltransferases"/>
    <property type="match status" value="1"/>
</dbReference>
<dbReference type="Pfam" id="PF08241">
    <property type="entry name" value="Methyltransf_11"/>
    <property type="match status" value="1"/>
</dbReference>
<dbReference type="InterPro" id="IPR029063">
    <property type="entry name" value="SAM-dependent_MTases_sf"/>
</dbReference>
<dbReference type="CDD" id="cd00090">
    <property type="entry name" value="HTH_ARSR"/>
    <property type="match status" value="1"/>
</dbReference>
<evidence type="ECO:0000313" key="3">
    <source>
        <dbReference type="Proteomes" id="UP000480684"/>
    </source>
</evidence>
<dbReference type="InterPro" id="IPR050508">
    <property type="entry name" value="Methyltransf_Superfamily"/>
</dbReference>
<comment type="caution">
    <text evidence="2">The sequence shown here is derived from an EMBL/GenBank/DDBJ whole genome shotgun (WGS) entry which is preliminary data.</text>
</comment>
<dbReference type="AlphaFoldDB" id="A0A7C9QUL7"/>
<dbReference type="CDD" id="cd02440">
    <property type="entry name" value="AdoMet_MTases"/>
    <property type="match status" value="1"/>
</dbReference>
<dbReference type="EMBL" id="JAAIYP010000038">
    <property type="protein sequence ID" value="NFV80882.1"/>
    <property type="molecule type" value="Genomic_DNA"/>
</dbReference>
<dbReference type="InterPro" id="IPR001845">
    <property type="entry name" value="HTH_ArsR_DNA-bd_dom"/>
</dbReference>
<proteinExistence type="predicted"/>
<evidence type="ECO:0000313" key="2">
    <source>
        <dbReference type="EMBL" id="NFV80882.1"/>
    </source>
</evidence>